<protein>
    <recommendedName>
        <fullName evidence="2">CHAT domain-containing protein</fullName>
    </recommendedName>
</protein>
<name>A0A7Z0BIU4_9ACTN</name>
<evidence type="ECO:0000313" key="3">
    <source>
        <dbReference type="EMBL" id="NYH51375.1"/>
    </source>
</evidence>
<dbReference type="AlphaFoldDB" id="A0A7Z0BIU4"/>
<comment type="caution">
    <text evidence="3">The sequence shown here is derived from an EMBL/GenBank/DDBJ whole genome shotgun (WGS) entry which is preliminary data.</text>
</comment>
<dbReference type="Proteomes" id="UP000584931">
    <property type="component" value="Unassembled WGS sequence"/>
</dbReference>
<evidence type="ECO:0000256" key="1">
    <source>
        <dbReference type="SAM" id="MobiDB-lite"/>
    </source>
</evidence>
<evidence type="ECO:0000259" key="2">
    <source>
        <dbReference type="Pfam" id="PF12770"/>
    </source>
</evidence>
<accession>A0A7Z0BIU4</accession>
<proteinExistence type="predicted"/>
<feature type="region of interest" description="Disordered" evidence="1">
    <location>
        <begin position="45"/>
        <end position="67"/>
    </location>
</feature>
<evidence type="ECO:0000313" key="4">
    <source>
        <dbReference type="Proteomes" id="UP000584931"/>
    </source>
</evidence>
<dbReference type="InterPro" id="IPR024983">
    <property type="entry name" value="CHAT_dom"/>
</dbReference>
<reference evidence="3 4" key="1">
    <citation type="submission" date="2020-07" db="EMBL/GenBank/DDBJ databases">
        <title>Sequencing the genomes of 1000 actinobacteria strains.</title>
        <authorList>
            <person name="Klenk H.-P."/>
        </authorList>
    </citation>
    <scope>NUCLEOTIDE SEQUENCE [LARGE SCALE GENOMIC DNA]</scope>
    <source>
        <strain evidence="3 4">DSM 45278</strain>
    </source>
</reference>
<feature type="domain" description="CHAT" evidence="2">
    <location>
        <begin position="782"/>
        <end position="1045"/>
    </location>
</feature>
<feature type="compositionally biased region" description="Gly residues" evidence="1">
    <location>
        <begin position="52"/>
        <end position="62"/>
    </location>
</feature>
<organism evidence="3 4">
    <name type="scientific">Nocardiopsis sinuspersici</name>
    <dbReference type="NCBI Taxonomy" id="501010"/>
    <lineage>
        <taxon>Bacteria</taxon>
        <taxon>Bacillati</taxon>
        <taxon>Actinomycetota</taxon>
        <taxon>Actinomycetes</taxon>
        <taxon>Streptosporangiales</taxon>
        <taxon>Nocardiopsidaceae</taxon>
        <taxon>Nocardiopsis</taxon>
    </lineage>
</organism>
<sequence>MSRQETKPTWKSIVGGILAKPSGQLSEDDLAALAEVCLATDTLTPEYAGTGSRPGGLPGGQPGRSLARQAASRLAAETENGDSVIARYRHVLGLIWTVERFRPSSADPLASVRGEAERRERAVVIARELGDDTLNAYCLYLRGLTQRKLTDWTAALDDLGIAAHLTMTLLEGGDRERHPGPFLATGARGSWAEPLKTQLRVMTSRAFKWSAMTRSIVGDIDRWREDTQLALEYADPLRNTRPSVLVEALVASADLARHVGDRDGFRKVEKTLRDWADQGGLNRVARGWVNVAASNATHLHDYSRAYELQRLRLDISLEDVPTAPARHSPPEAYHSVLHALNERGQHGRRLGVGNAANETALSLWRSRRTAEDTAVWHEASRWLDLAVAAWEEDGHNGLIAVSLTRARLLTDHPEAPEPLRAADMALAVSRDALLSGTRSNAAVLAANWCAPGDTRVRDLLDELIEDVTPMQAARRLPARARWYRRLAENLEEGGAASEAVDEAWHRAEHDALTAASNLEIDGVFVDAELALRSWEIAAAATSRTNTTTDDESRVLLFRLLNVVRCVAELLVTASHVTDRTRLAERYGTVFAQAADLAVRLEDTAAADLILEALRRDRVGLLITDLSQRTDINNEIRAELERILAALYATPELPPSAGPGDERQERRSLGQITEAIIVNRANSTHQADRLLGLLSAMTDGRSVSALNARQVLAEHPGTGDTAVLQLCATGTGLLGVSGSAPRLYRRLTWKDADGEIYDHLDAVALRAPLNTLSPSSNRYWQILSQLTSELLPEPLLELLRERYTDRPLRLMIIPSGLFDLAFDALPIGDDRLLIDVADTSVHTSLATMRHLIRTDCLSKPRRGNVAVYDTGTLQHTQAELDALQLFLSPVEVLTLRREIVNEFGESRGHNFRMLAMAIHGIDDENGWGQIKQLPDGTQFTAAEAIALSFPPLCVMASCYSNIRLRDNLELAGFPLSLFAGGANTVVGTLFDVDDEATSQVLQKYWRHLAKGVDAVRALRLARLEWLSDHPEHRPVPRLWAGLVVLGGSHL</sequence>
<dbReference type="EMBL" id="JACCHL010000001">
    <property type="protein sequence ID" value="NYH51375.1"/>
    <property type="molecule type" value="Genomic_DNA"/>
</dbReference>
<dbReference type="RefSeq" id="WP_179809296.1">
    <property type="nucleotide sequence ID" value="NZ_JACCHL010000001.1"/>
</dbReference>
<gene>
    <name evidence="3" type="ORF">HNR06_000964</name>
</gene>
<dbReference type="Pfam" id="PF12770">
    <property type="entry name" value="CHAT"/>
    <property type="match status" value="1"/>
</dbReference>